<reference evidence="1 2" key="1">
    <citation type="submission" date="2016-04" db="EMBL/GenBank/DDBJ databases">
        <title>Genome analyses suggest a sexual origin of heterokaryosis in a supposedly ancient asexual fungus.</title>
        <authorList>
            <person name="Ropars J."/>
            <person name="Sedzielewska K."/>
            <person name="Noel J."/>
            <person name="Charron P."/>
            <person name="Farinelli L."/>
            <person name="Marton T."/>
            <person name="Kruger M."/>
            <person name="Pelin A."/>
            <person name="Brachmann A."/>
            <person name="Corradi N."/>
        </authorList>
    </citation>
    <scope>NUCLEOTIDE SEQUENCE [LARGE SCALE GENOMIC DNA]</scope>
    <source>
        <strain evidence="1 2">A5</strain>
    </source>
</reference>
<evidence type="ECO:0000313" key="1">
    <source>
        <dbReference type="EMBL" id="PKB91967.1"/>
    </source>
</evidence>
<protein>
    <submittedName>
        <fullName evidence="1">Uncharacterized protein</fullName>
    </submittedName>
</protein>
<dbReference type="VEuPathDB" id="FungiDB:RhiirA1_487462"/>
<accession>A0A2N0NBK7</accession>
<sequence>MFEYQKFMKEFDGDMMDIVSEPQFKPGEKELVQVTHDECHFYANDGQRRIWMREDEDILRSKHQRLTGKSTHKK</sequence>
<name>A0A2N0NBK7_9GLOM</name>
<dbReference type="EMBL" id="LLXJ01012939">
    <property type="protein sequence ID" value="PKB91967.1"/>
    <property type="molecule type" value="Genomic_DNA"/>
</dbReference>
<comment type="caution">
    <text evidence="1">The sequence shown here is derived from an EMBL/GenBank/DDBJ whole genome shotgun (WGS) entry which is preliminary data.</text>
</comment>
<dbReference type="Proteomes" id="UP000232722">
    <property type="component" value="Unassembled WGS sequence"/>
</dbReference>
<proteinExistence type="predicted"/>
<evidence type="ECO:0000313" key="2">
    <source>
        <dbReference type="Proteomes" id="UP000232722"/>
    </source>
</evidence>
<dbReference type="AlphaFoldDB" id="A0A2N0NBK7"/>
<gene>
    <name evidence="1" type="ORF">RhiirA5_446676</name>
</gene>
<reference evidence="1 2" key="2">
    <citation type="submission" date="2017-09" db="EMBL/GenBank/DDBJ databases">
        <title>Extensive intraspecific genome diversity in a model arbuscular mycorrhizal fungus.</title>
        <authorList>
            <person name="Chen E.C."/>
            <person name="Morin E."/>
            <person name="Beaudet D."/>
            <person name="Noel J."/>
            <person name="Ndikumana S."/>
            <person name="Charron P."/>
            <person name="St-Onge C."/>
            <person name="Giorgi J."/>
            <person name="Grigoriev I.V."/>
            <person name="Roux C."/>
            <person name="Martin F.M."/>
            <person name="Corradi N."/>
        </authorList>
    </citation>
    <scope>NUCLEOTIDE SEQUENCE [LARGE SCALE GENOMIC DNA]</scope>
    <source>
        <strain evidence="1 2">A5</strain>
    </source>
</reference>
<organism evidence="1 2">
    <name type="scientific">Rhizophagus irregularis</name>
    <dbReference type="NCBI Taxonomy" id="588596"/>
    <lineage>
        <taxon>Eukaryota</taxon>
        <taxon>Fungi</taxon>
        <taxon>Fungi incertae sedis</taxon>
        <taxon>Mucoromycota</taxon>
        <taxon>Glomeromycotina</taxon>
        <taxon>Glomeromycetes</taxon>
        <taxon>Glomerales</taxon>
        <taxon>Glomeraceae</taxon>
        <taxon>Rhizophagus</taxon>
    </lineage>
</organism>